<sequence length="163" mass="17759">MLGLEQSPFGLCSGSEPESPREQLLRQFEEEAVAGGYSLFNFDDEDESYPAYDYDFNASSEFGDIADTAFDMPSTVSDNEGRCFIDDEAMRSKMKAKMLEDLETESPSSSSHGFGSPVDMPSEDPFELPPLGEGLGSFIQTKNGGFLRSMNPAIFQNAKSGGT</sequence>
<reference evidence="1 2" key="1">
    <citation type="journal article" date="2009" name="Nat. Genet.">
        <title>The genome of the cucumber, Cucumis sativus L.</title>
        <authorList>
            <person name="Huang S."/>
            <person name="Li R."/>
            <person name="Zhang Z."/>
            <person name="Li L."/>
            <person name="Gu X."/>
            <person name="Fan W."/>
            <person name="Lucas W.J."/>
            <person name="Wang X."/>
            <person name="Xie B."/>
            <person name="Ni P."/>
            <person name="Ren Y."/>
            <person name="Zhu H."/>
            <person name="Li J."/>
            <person name="Lin K."/>
            <person name="Jin W."/>
            <person name="Fei Z."/>
            <person name="Li G."/>
            <person name="Staub J."/>
            <person name="Kilian A."/>
            <person name="van der Vossen E.A."/>
            <person name="Wu Y."/>
            <person name="Guo J."/>
            <person name="He J."/>
            <person name="Jia Z."/>
            <person name="Ren Y."/>
            <person name="Tian G."/>
            <person name="Lu Y."/>
            <person name="Ruan J."/>
            <person name="Qian W."/>
            <person name="Wang M."/>
            <person name="Huang Q."/>
            <person name="Li B."/>
            <person name="Xuan Z."/>
            <person name="Cao J."/>
            <person name="Asan"/>
            <person name="Wu Z."/>
            <person name="Zhang J."/>
            <person name="Cai Q."/>
            <person name="Bai Y."/>
            <person name="Zhao B."/>
            <person name="Han Y."/>
            <person name="Li Y."/>
            <person name="Li X."/>
            <person name="Wang S."/>
            <person name="Shi Q."/>
            <person name="Liu S."/>
            <person name="Cho W.K."/>
            <person name="Kim J.Y."/>
            <person name="Xu Y."/>
            <person name="Heller-Uszynska K."/>
            <person name="Miao H."/>
            <person name="Cheng Z."/>
            <person name="Zhang S."/>
            <person name="Wu J."/>
            <person name="Yang Y."/>
            <person name="Kang H."/>
            <person name="Li M."/>
            <person name="Liang H."/>
            <person name="Ren X."/>
            <person name="Shi Z."/>
            <person name="Wen M."/>
            <person name="Jian M."/>
            <person name="Yang H."/>
            <person name="Zhang G."/>
            <person name="Yang Z."/>
            <person name="Chen R."/>
            <person name="Liu S."/>
            <person name="Li J."/>
            <person name="Ma L."/>
            <person name="Liu H."/>
            <person name="Zhou Y."/>
            <person name="Zhao J."/>
            <person name="Fang X."/>
            <person name="Li G."/>
            <person name="Fang L."/>
            <person name="Li Y."/>
            <person name="Liu D."/>
            <person name="Zheng H."/>
            <person name="Zhang Y."/>
            <person name="Qin N."/>
            <person name="Li Z."/>
            <person name="Yang G."/>
            <person name="Yang S."/>
            <person name="Bolund L."/>
            <person name="Kristiansen K."/>
            <person name="Zheng H."/>
            <person name="Li S."/>
            <person name="Zhang X."/>
            <person name="Yang H."/>
            <person name="Wang J."/>
            <person name="Sun R."/>
            <person name="Zhang B."/>
            <person name="Jiang S."/>
            <person name="Wang J."/>
            <person name="Du Y."/>
            <person name="Li S."/>
        </authorList>
    </citation>
    <scope>NUCLEOTIDE SEQUENCE [LARGE SCALE GENOMIC DNA]</scope>
    <source>
        <strain evidence="2">cv. 9930</strain>
        <tissue evidence="1">Leaf</tissue>
    </source>
</reference>
<dbReference type="EMBL" id="ACHR03000030">
    <property type="protein sequence ID" value="KAE8637463.1"/>
    <property type="molecule type" value="Genomic_DNA"/>
</dbReference>
<dbReference type="Proteomes" id="UP000029981">
    <property type="component" value="Unassembled WGS sequence"/>
</dbReference>
<reference evidence="1 2" key="2">
    <citation type="journal article" date="2009" name="PLoS ONE">
        <title>An integrated genetic and cytogenetic map of the cucumber genome.</title>
        <authorList>
            <person name="Ren Y."/>
            <person name="Zhang Z."/>
            <person name="Liu J."/>
            <person name="Staub J.E."/>
            <person name="Han Y."/>
            <person name="Cheng Z."/>
            <person name="Li X."/>
            <person name="Lu J."/>
            <person name="Miao H."/>
            <person name="Kang H."/>
            <person name="Xie B."/>
            <person name="Gu X."/>
            <person name="Wang X."/>
            <person name="Du Y."/>
            <person name="Jin W."/>
            <person name="Huang S."/>
        </authorList>
    </citation>
    <scope>NUCLEOTIDE SEQUENCE [LARGE SCALE GENOMIC DNA]</scope>
    <source>
        <strain evidence="2">cv. 9930</strain>
        <tissue evidence="1">Leaf</tissue>
    </source>
</reference>
<accession>A0ACB6HC06</accession>
<reference evidence="1 2" key="5">
    <citation type="journal article" date="2019" name="Gigascience">
        <title>A chromosome-scale genome assembly of cucumber (Cucumis sativus L.).</title>
        <authorList>
            <person name="Li Q."/>
            <person name="Li H."/>
            <person name="Huang W."/>
            <person name="Xu Y."/>
            <person name="Zhou Q."/>
            <person name="Wang S."/>
            <person name="Ruan J."/>
            <person name="Huang S."/>
            <person name="Zhang Z."/>
        </authorList>
    </citation>
    <scope>NUCLEOTIDE SEQUENCE [LARGE SCALE GENOMIC DNA]</scope>
    <source>
        <strain evidence="2">cv. 9930</strain>
        <tissue evidence="1">Leaf</tissue>
    </source>
</reference>
<protein>
    <submittedName>
        <fullName evidence="1">Uncharacterized protein</fullName>
    </submittedName>
</protein>
<reference evidence="1 2" key="3">
    <citation type="journal article" date="2010" name="BMC Genomics">
        <title>Transcriptome sequencing and comparative analysis of cucumber flowers with different sex types.</title>
        <authorList>
            <person name="Guo S."/>
            <person name="Zheng Y."/>
            <person name="Joung J.G."/>
            <person name="Liu S."/>
            <person name="Zhang Z."/>
            <person name="Crasta O.R."/>
            <person name="Sobral B.W."/>
            <person name="Xu Y."/>
            <person name="Huang S."/>
            <person name="Fei Z."/>
        </authorList>
    </citation>
    <scope>NUCLEOTIDE SEQUENCE [LARGE SCALE GENOMIC DNA]</scope>
    <source>
        <strain evidence="2">cv. 9930</strain>
        <tissue evidence="1">Leaf</tissue>
    </source>
</reference>
<name>A0ACB6HC06_CUCSA</name>
<proteinExistence type="predicted"/>
<reference evidence="1 2" key="4">
    <citation type="journal article" date="2011" name="BMC Genomics">
        <title>RNA-Seq improves annotation of protein-coding genes in the cucumber genome.</title>
        <authorList>
            <person name="Li Z."/>
            <person name="Zhang Z."/>
            <person name="Yan P."/>
            <person name="Huang S."/>
            <person name="Fei Z."/>
            <person name="Lin K."/>
        </authorList>
    </citation>
    <scope>NUCLEOTIDE SEQUENCE [LARGE SCALE GENOMIC DNA]</scope>
    <source>
        <strain evidence="2">cv. 9930</strain>
        <tissue evidence="1">Leaf</tissue>
    </source>
</reference>
<comment type="caution">
    <text evidence="1">The sequence shown here is derived from an EMBL/GenBank/DDBJ whole genome shotgun (WGS) entry which is preliminary data.</text>
</comment>
<gene>
    <name evidence="1" type="ORF">Csa_004496</name>
</gene>
<keyword evidence="2" id="KW-1185">Reference proteome</keyword>
<evidence type="ECO:0000313" key="2">
    <source>
        <dbReference type="Proteomes" id="UP000029981"/>
    </source>
</evidence>
<evidence type="ECO:0000313" key="1">
    <source>
        <dbReference type="EMBL" id="KAE8637463.1"/>
    </source>
</evidence>
<organism evidence="1 2">
    <name type="scientific">Cucumis sativus</name>
    <name type="common">Cucumber</name>
    <dbReference type="NCBI Taxonomy" id="3659"/>
    <lineage>
        <taxon>Eukaryota</taxon>
        <taxon>Viridiplantae</taxon>
        <taxon>Streptophyta</taxon>
        <taxon>Embryophyta</taxon>
        <taxon>Tracheophyta</taxon>
        <taxon>Spermatophyta</taxon>
        <taxon>Magnoliopsida</taxon>
        <taxon>eudicotyledons</taxon>
        <taxon>Gunneridae</taxon>
        <taxon>Pentapetalae</taxon>
        <taxon>rosids</taxon>
        <taxon>fabids</taxon>
        <taxon>Cucurbitales</taxon>
        <taxon>Cucurbitaceae</taxon>
        <taxon>Benincaseae</taxon>
        <taxon>Cucumis</taxon>
    </lineage>
</organism>